<sequence>EDVFEDKLDPPTEDPCHPGKRRLSASGVSKELFQKATRFDPSETTHFTIIILESHYIPSVTCIVWTFVDIHRDESMMAISCVQNVLVIPDFLRKTILNRNRSLLRLANVTDSPKFFVSSVCT</sequence>
<evidence type="ECO:0000256" key="1">
    <source>
        <dbReference type="SAM" id="MobiDB-lite"/>
    </source>
</evidence>
<proteinExistence type="predicted"/>
<organism evidence="2 3">
    <name type="scientific">Allacma fusca</name>
    <dbReference type="NCBI Taxonomy" id="39272"/>
    <lineage>
        <taxon>Eukaryota</taxon>
        <taxon>Metazoa</taxon>
        <taxon>Ecdysozoa</taxon>
        <taxon>Arthropoda</taxon>
        <taxon>Hexapoda</taxon>
        <taxon>Collembola</taxon>
        <taxon>Symphypleona</taxon>
        <taxon>Sminthuridae</taxon>
        <taxon>Allacma</taxon>
    </lineage>
</organism>
<feature type="compositionally biased region" description="Basic and acidic residues" evidence="1">
    <location>
        <begin position="1"/>
        <end position="17"/>
    </location>
</feature>
<protein>
    <submittedName>
        <fullName evidence="2">Uncharacterized protein</fullName>
    </submittedName>
</protein>
<feature type="non-terminal residue" evidence="2">
    <location>
        <position position="122"/>
    </location>
</feature>
<dbReference type="AlphaFoldDB" id="A0A8J2KAH1"/>
<dbReference type="Proteomes" id="UP000708208">
    <property type="component" value="Unassembled WGS sequence"/>
</dbReference>
<evidence type="ECO:0000313" key="2">
    <source>
        <dbReference type="EMBL" id="CAG7732613.1"/>
    </source>
</evidence>
<name>A0A8J2KAH1_9HEXA</name>
<feature type="region of interest" description="Disordered" evidence="1">
    <location>
        <begin position="1"/>
        <end position="23"/>
    </location>
</feature>
<reference evidence="2" key="1">
    <citation type="submission" date="2021-06" db="EMBL/GenBank/DDBJ databases">
        <authorList>
            <person name="Hodson N. C."/>
            <person name="Mongue J. A."/>
            <person name="Jaron S. K."/>
        </authorList>
    </citation>
    <scope>NUCLEOTIDE SEQUENCE</scope>
</reference>
<accession>A0A8J2KAH1</accession>
<dbReference type="EMBL" id="CAJVCH010234729">
    <property type="protein sequence ID" value="CAG7732613.1"/>
    <property type="molecule type" value="Genomic_DNA"/>
</dbReference>
<keyword evidence="3" id="KW-1185">Reference proteome</keyword>
<comment type="caution">
    <text evidence="2">The sequence shown here is derived from an EMBL/GenBank/DDBJ whole genome shotgun (WGS) entry which is preliminary data.</text>
</comment>
<evidence type="ECO:0000313" key="3">
    <source>
        <dbReference type="Proteomes" id="UP000708208"/>
    </source>
</evidence>
<gene>
    <name evidence="2" type="ORF">AFUS01_LOCUS21117</name>
</gene>